<reference evidence="2 4" key="1">
    <citation type="submission" date="2020-11" db="EMBL/GenBank/DDBJ databases">
        <title>Enhanced detection system for hospital associated transmission using whole genome sequencing surveillance.</title>
        <authorList>
            <person name="Harrison L.H."/>
            <person name="Van Tyne D."/>
            <person name="Marsh J.W."/>
            <person name="Griffith M.P."/>
            <person name="Snyder D.J."/>
            <person name="Cooper V.S."/>
            <person name="Mustapha M."/>
        </authorList>
    </citation>
    <scope>NUCLEOTIDE SEQUENCE [LARGE SCALE GENOMIC DNA]</scope>
    <source>
        <strain evidence="2 4">BC00020</strain>
    </source>
</reference>
<dbReference type="EMBL" id="JAUJRV010000002">
    <property type="protein sequence ID" value="MDN7794434.1"/>
    <property type="molecule type" value="Genomic_DNA"/>
</dbReference>
<accession>A0AAP1C7X5</accession>
<keyword evidence="1" id="KW-0812">Transmembrane</keyword>
<dbReference type="RefSeq" id="WP_043292103.1">
    <property type="nucleotide sequence ID" value="NZ_CADEQL010000018.1"/>
</dbReference>
<dbReference type="AlphaFoldDB" id="A0AAP1C7X5"/>
<evidence type="ECO:0000256" key="1">
    <source>
        <dbReference type="SAM" id="Phobius"/>
    </source>
</evidence>
<keyword evidence="4" id="KW-1185">Reference proteome</keyword>
<feature type="transmembrane region" description="Helical" evidence="1">
    <location>
        <begin position="69"/>
        <end position="92"/>
    </location>
</feature>
<comment type="caution">
    <text evidence="3">The sequence shown here is derived from an EMBL/GenBank/DDBJ whole genome shotgun (WGS) entry which is preliminary data.</text>
</comment>
<evidence type="ECO:0000313" key="2">
    <source>
        <dbReference type="EMBL" id="MBJ9688221.1"/>
    </source>
</evidence>
<organism evidence="3 5">
    <name type="scientific">Burkholderia vietnamiensis</name>
    <dbReference type="NCBI Taxonomy" id="60552"/>
    <lineage>
        <taxon>Bacteria</taxon>
        <taxon>Pseudomonadati</taxon>
        <taxon>Pseudomonadota</taxon>
        <taxon>Betaproteobacteria</taxon>
        <taxon>Burkholderiales</taxon>
        <taxon>Burkholderiaceae</taxon>
        <taxon>Burkholderia</taxon>
        <taxon>Burkholderia cepacia complex</taxon>
    </lineage>
</organism>
<proteinExistence type="predicted"/>
<keyword evidence="1" id="KW-0472">Membrane</keyword>
<dbReference type="Proteomes" id="UP000808215">
    <property type="component" value="Unassembled WGS sequence"/>
</dbReference>
<evidence type="ECO:0000313" key="4">
    <source>
        <dbReference type="Proteomes" id="UP000808215"/>
    </source>
</evidence>
<name>A0AAP1C7X5_BURVI</name>
<gene>
    <name evidence="2" type="ORF">I5589_14175</name>
    <name evidence="3" type="ORF">QZM33_05585</name>
</gene>
<keyword evidence="1" id="KW-1133">Transmembrane helix</keyword>
<evidence type="ECO:0000313" key="3">
    <source>
        <dbReference type="EMBL" id="MDN7794434.1"/>
    </source>
</evidence>
<sequence>MLPRAFENSCMRRGRMRAGIVKGRDSGEFRGAPIWLGNSGSTMAADDADAHVRDGGTCGSMASWKAQDSISFCVVVSGIAVLLSIDLIPVIYRK</sequence>
<reference evidence="3" key="2">
    <citation type="submission" date="2023-07" db="EMBL/GenBank/DDBJ databases">
        <title>A collection of bacterial strains from the Burkholderia cepacia Research Laboratory and Repository.</title>
        <authorList>
            <person name="Lipuma J."/>
            <person name="Spilker T."/>
            <person name="Caverly L."/>
        </authorList>
    </citation>
    <scope>NUCLEOTIDE SEQUENCE</scope>
    <source>
        <strain evidence="3">AU44268</strain>
    </source>
</reference>
<evidence type="ECO:0000313" key="5">
    <source>
        <dbReference type="Proteomes" id="UP001171620"/>
    </source>
</evidence>
<dbReference type="EMBL" id="JADVKH010000027">
    <property type="protein sequence ID" value="MBJ9688221.1"/>
    <property type="molecule type" value="Genomic_DNA"/>
</dbReference>
<dbReference type="GeneID" id="45679510"/>
<protein>
    <submittedName>
        <fullName evidence="3">Uncharacterized protein</fullName>
    </submittedName>
</protein>
<dbReference type="Proteomes" id="UP001171620">
    <property type="component" value="Unassembled WGS sequence"/>
</dbReference>